<dbReference type="Proteomes" id="UP000663908">
    <property type="component" value="Chromosome"/>
</dbReference>
<dbReference type="EMBL" id="CP071839">
    <property type="protein sequence ID" value="QTE03126.1"/>
    <property type="molecule type" value="Genomic_DNA"/>
</dbReference>
<organism evidence="1 2">
    <name type="scientific">Streptomyces cyanogenus</name>
    <dbReference type="NCBI Taxonomy" id="80860"/>
    <lineage>
        <taxon>Bacteria</taxon>
        <taxon>Bacillati</taxon>
        <taxon>Actinomycetota</taxon>
        <taxon>Actinomycetes</taxon>
        <taxon>Kitasatosporales</taxon>
        <taxon>Streptomycetaceae</taxon>
        <taxon>Streptomyces</taxon>
    </lineage>
</organism>
<evidence type="ECO:0000313" key="1">
    <source>
        <dbReference type="EMBL" id="QTE03126.1"/>
    </source>
</evidence>
<reference evidence="1 2" key="1">
    <citation type="submission" date="2021-03" db="EMBL/GenBank/DDBJ databases">
        <title>Complete genome sequence of Streptomyces cyanogenus S136, producer of anticancer angucycline landomycin A.</title>
        <authorList>
            <person name="Hrab P."/>
            <person name="Ruckert C."/>
            <person name="Busche T."/>
            <person name="Ostash I."/>
            <person name="Kalinowski J."/>
            <person name="Fedorenko V."/>
            <person name="Yushchuk O."/>
            <person name="Ostash B."/>
        </authorList>
    </citation>
    <scope>NUCLEOTIDE SEQUENCE [LARGE SCALE GENOMIC DNA]</scope>
    <source>
        <strain evidence="1 2">S136</strain>
    </source>
</reference>
<accession>A0ABX7U686</accession>
<keyword evidence="2" id="KW-1185">Reference proteome</keyword>
<name>A0ABX7U686_STRCY</name>
<sequence>MTQKERERRAYGLLRAARKAAAVLHAQCSEHERAEKVREVSWQAAELLGLQPGPVPGDAASQEKLVKAAGELAVLLRAYNWADSDIAVTDLDGAVVVPHVGERAAADGFDALGKLILPEASPEGWASELVTSAAKGNATLEAAVKFGKYLLHPTPLLVLDGFTEIVGQAVHDLNVRRLDACVGDLRTFMQDDCPAVELTSEPIEPGVPPDDIPYRLDRLDDWATYTHAELTVETSNEPDIALGGLG</sequence>
<evidence type="ECO:0000313" key="2">
    <source>
        <dbReference type="Proteomes" id="UP000663908"/>
    </source>
</evidence>
<gene>
    <name evidence="1" type="ORF">S1361_37670</name>
</gene>
<dbReference type="RefSeq" id="WP_208036319.1">
    <property type="nucleotide sequence ID" value="NZ_CP071839.1"/>
</dbReference>
<protein>
    <submittedName>
        <fullName evidence="1">Uncharacterized protein</fullName>
    </submittedName>
</protein>
<proteinExistence type="predicted"/>